<dbReference type="AlphaFoldDB" id="A0A5D4UBW2"/>
<proteinExistence type="predicted"/>
<dbReference type="OrthoDB" id="5638018at2"/>
<dbReference type="GO" id="GO:0016747">
    <property type="term" value="F:acyltransferase activity, transferring groups other than amino-acyl groups"/>
    <property type="evidence" value="ECO:0007669"/>
    <property type="project" value="InterPro"/>
</dbReference>
<evidence type="ECO:0000313" key="3">
    <source>
        <dbReference type="Proteomes" id="UP000324269"/>
    </source>
</evidence>
<evidence type="ECO:0000313" key="2">
    <source>
        <dbReference type="EMBL" id="TYS84601.1"/>
    </source>
</evidence>
<dbReference type="InterPro" id="IPR000182">
    <property type="entry name" value="GNAT_dom"/>
</dbReference>
<reference evidence="2 3" key="1">
    <citation type="submission" date="2019-08" db="EMBL/GenBank/DDBJ databases">
        <title>Bacillus genomes from the desert of Cuatro Cienegas, Coahuila.</title>
        <authorList>
            <person name="Olmedo-Alvarez G."/>
        </authorList>
    </citation>
    <scope>NUCLEOTIDE SEQUENCE [LARGE SCALE GENOMIC DNA]</scope>
    <source>
        <strain evidence="2 3">CH87b_3T</strain>
    </source>
</reference>
<keyword evidence="2" id="KW-0808">Transferase</keyword>
<dbReference type="RefSeq" id="WP_148969033.1">
    <property type="nucleotide sequence ID" value="NZ_CANLNA010000002.1"/>
</dbReference>
<name>A0A5D4UBW2_9BACI</name>
<dbReference type="SUPFAM" id="SSF55729">
    <property type="entry name" value="Acyl-CoA N-acyltransferases (Nat)"/>
    <property type="match status" value="1"/>
</dbReference>
<dbReference type="PROSITE" id="PS51186">
    <property type="entry name" value="GNAT"/>
    <property type="match status" value="1"/>
</dbReference>
<dbReference type="CDD" id="cd04301">
    <property type="entry name" value="NAT_SF"/>
    <property type="match status" value="1"/>
</dbReference>
<dbReference type="Gene3D" id="3.40.630.30">
    <property type="match status" value="1"/>
</dbReference>
<dbReference type="EMBL" id="VTEZ01000004">
    <property type="protein sequence ID" value="TYS84601.1"/>
    <property type="molecule type" value="Genomic_DNA"/>
</dbReference>
<dbReference type="Proteomes" id="UP000324269">
    <property type="component" value="Unassembled WGS sequence"/>
</dbReference>
<sequence>MRIVGYAQIDDLESLIQIDCQVIGNESRYEQIQEAIVEKRCLVVREGETTAGFLIFNNHFFGNTFISLIIVSPEERRKGNASLLLKHVEEISPSNKIFSSTNRSNELMHKTFQGNGYSESGKIENLDPGDPEIVYYKQRR</sequence>
<dbReference type="Pfam" id="PF00583">
    <property type="entry name" value="Acetyltransf_1"/>
    <property type="match status" value="1"/>
</dbReference>
<dbReference type="InterPro" id="IPR016181">
    <property type="entry name" value="Acyl_CoA_acyltransferase"/>
</dbReference>
<gene>
    <name evidence="2" type="ORF">FZC85_14620</name>
</gene>
<feature type="domain" description="N-acetyltransferase" evidence="1">
    <location>
        <begin position="1"/>
        <end position="140"/>
    </location>
</feature>
<comment type="caution">
    <text evidence="2">The sequence shown here is derived from an EMBL/GenBank/DDBJ whole genome shotgun (WGS) entry which is preliminary data.</text>
</comment>
<protein>
    <submittedName>
        <fullName evidence="2">GNAT family N-acetyltransferase</fullName>
    </submittedName>
</protein>
<organism evidence="2 3">
    <name type="scientific">Rossellomorea aquimaris</name>
    <dbReference type="NCBI Taxonomy" id="189382"/>
    <lineage>
        <taxon>Bacteria</taxon>
        <taxon>Bacillati</taxon>
        <taxon>Bacillota</taxon>
        <taxon>Bacilli</taxon>
        <taxon>Bacillales</taxon>
        <taxon>Bacillaceae</taxon>
        <taxon>Rossellomorea</taxon>
    </lineage>
</organism>
<evidence type="ECO:0000259" key="1">
    <source>
        <dbReference type="PROSITE" id="PS51186"/>
    </source>
</evidence>
<accession>A0A5D4UBW2</accession>